<sequence length="157" mass="17442">MTLTPSSMSTTSTTRYEIHESSYEESFGSSPRGIMDFLDDEMEIDDQPFILRRRPIGPFNQISSTSEEQLRSSSPPPTLLLKPRHDFANSLWNHPKNANGNANASANATRAQGSRQQTSTSRPLVSANSDSYYSAQEPTLEIQVEEIPSGLFLPLSF</sequence>
<evidence type="ECO:0000313" key="2">
    <source>
        <dbReference type="EMBL" id="CAJ1927282.1"/>
    </source>
</evidence>
<evidence type="ECO:0000313" key="3">
    <source>
        <dbReference type="Proteomes" id="UP001295423"/>
    </source>
</evidence>
<feature type="region of interest" description="Disordered" evidence="1">
    <location>
        <begin position="53"/>
        <end position="132"/>
    </location>
</feature>
<reference evidence="2" key="1">
    <citation type="submission" date="2023-08" db="EMBL/GenBank/DDBJ databases">
        <authorList>
            <person name="Audoor S."/>
            <person name="Bilcke G."/>
        </authorList>
    </citation>
    <scope>NUCLEOTIDE SEQUENCE</scope>
</reference>
<comment type="caution">
    <text evidence="2">The sequence shown here is derived from an EMBL/GenBank/DDBJ whole genome shotgun (WGS) entry which is preliminary data.</text>
</comment>
<proteinExistence type="predicted"/>
<feature type="compositionally biased region" description="Low complexity" evidence="1">
    <location>
        <begin position="1"/>
        <end position="14"/>
    </location>
</feature>
<gene>
    <name evidence="2" type="ORF">CYCCA115_LOCUS1292</name>
</gene>
<feature type="region of interest" description="Disordered" evidence="1">
    <location>
        <begin position="1"/>
        <end position="32"/>
    </location>
</feature>
<feature type="compositionally biased region" description="Low complexity" evidence="1">
    <location>
        <begin position="63"/>
        <end position="73"/>
    </location>
</feature>
<dbReference type="EMBL" id="CAKOGP040000014">
    <property type="protein sequence ID" value="CAJ1927282.1"/>
    <property type="molecule type" value="Genomic_DNA"/>
</dbReference>
<organism evidence="2 3">
    <name type="scientific">Cylindrotheca closterium</name>
    <dbReference type="NCBI Taxonomy" id="2856"/>
    <lineage>
        <taxon>Eukaryota</taxon>
        <taxon>Sar</taxon>
        <taxon>Stramenopiles</taxon>
        <taxon>Ochrophyta</taxon>
        <taxon>Bacillariophyta</taxon>
        <taxon>Bacillariophyceae</taxon>
        <taxon>Bacillariophycidae</taxon>
        <taxon>Bacillariales</taxon>
        <taxon>Bacillariaceae</taxon>
        <taxon>Cylindrotheca</taxon>
    </lineage>
</organism>
<protein>
    <submittedName>
        <fullName evidence="2">Uncharacterized protein</fullName>
    </submittedName>
</protein>
<name>A0AAD2FG54_9STRA</name>
<dbReference type="Proteomes" id="UP001295423">
    <property type="component" value="Unassembled WGS sequence"/>
</dbReference>
<feature type="compositionally biased region" description="Polar residues" evidence="1">
    <location>
        <begin position="109"/>
        <end position="132"/>
    </location>
</feature>
<keyword evidence="3" id="KW-1185">Reference proteome</keyword>
<dbReference type="AlphaFoldDB" id="A0AAD2FG54"/>
<feature type="compositionally biased region" description="Low complexity" evidence="1">
    <location>
        <begin position="97"/>
        <end position="108"/>
    </location>
</feature>
<accession>A0AAD2FG54</accession>
<evidence type="ECO:0000256" key="1">
    <source>
        <dbReference type="SAM" id="MobiDB-lite"/>
    </source>
</evidence>